<dbReference type="Proteomes" id="UP001334084">
    <property type="component" value="Chromosome 12"/>
</dbReference>
<sequence>MFSFSTLLFFNIRKFNCSTENNASKITTESSGNFAKCKEILLQKNFHHTYRNFTLEDGKRITKMVYDTKLEKITFPIKMQLSWPKAPDGTEYEIQRKNLFFNLYAHALPGISDRKVRFGKKEAVRILLYDLGDKTKLLCEALLCMNYALKKINQEEVEQIIYNLVDIKLKEKNNLNFEQVCKNNNCENIVYEMQANINSQGGNLQKNTFNMGRNMQSNLLFMTVLTGSCCIAPYYIKFP</sequence>
<evidence type="ECO:0008006" key="3">
    <source>
        <dbReference type="Google" id="ProtNLM"/>
    </source>
</evidence>
<keyword evidence="2" id="KW-1185">Reference proteome</keyword>
<evidence type="ECO:0000313" key="1">
    <source>
        <dbReference type="EMBL" id="WUR05135.1"/>
    </source>
</evidence>
<dbReference type="KEGG" id="vnx:VNE69_12120"/>
<gene>
    <name evidence="1" type="ORF">VNE69_12120</name>
</gene>
<name>A0AAX4JGR8_9MICR</name>
<protein>
    <recommendedName>
        <fullName evidence="3">LAGLIDADG homing endonuclease</fullName>
    </recommendedName>
</protein>
<dbReference type="AlphaFoldDB" id="A0AAX4JGR8"/>
<dbReference type="GeneID" id="90542982"/>
<reference evidence="1" key="1">
    <citation type="journal article" date="2024" name="BMC Genomics">
        <title>Functional annotation of a divergent genome using sequence and structure-based similarity.</title>
        <authorList>
            <person name="Svedberg D."/>
            <person name="Winiger R.R."/>
            <person name="Berg A."/>
            <person name="Sharma H."/>
            <person name="Tellgren-Roth C."/>
            <person name="Debrunner-Vossbrinck B.A."/>
            <person name="Vossbrinck C.R."/>
            <person name="Barandun J."/>
        </authorList>
    </citation>
    <scope>NUCLEOTIDE SEQUENCE</scope>
    <source>
        <strain evidence="1">Illinois isolate</strain>
    </source>
</reference>
<accession>A0AAX4JGR8</accession>
<proteinExistence type="predicted"/>
<evidence type="ECO:0000313" key="2">
    <source>
        <dbReference type="Proteomes" id="UP001334084"/>
    </source>
</evidence>
<dbReference type="RefSeq" id="XP_065331280.1">
    <property type="nucleotide sequence ID" value="XM_065475208.1"/>
</dbReference>
<dbReference type="EMBL" id="CP142737">
    <property type="protein sequence ID" value="WUR05135.1"/>
    <property type="molecule type" value="Genomic_DNA"/>
</dbReference>
<organism evidence="1 2">
    <name type="scientific">Vairimorpha necatrix</name>
    <dbReference type="NCBI Taxonomy" id="6039"/>
    <lineage>
        <taxon>Eukaryota</taxon>
        <taxon>Fungi</taxon>
        <taxon>Fungi incertae sedis</taxon>
        <taxon>Microsporidia</taxon>
        <taxon>Nosematidae</taxon>
        <taxon>Vairimorpha</taxon>
    </lineage>
</organism>